<dbReference type="CDD" id="cd02440">
    <property type="entry name" value="AdoMet_MTases"/>
    <property type="match status" value="1"/>
</dbReference>
<proteinExistence type="inferred from homology"/>
<protein>
    <submittedName>
        <fullName evidence="6">S-adenosyl-L-methionine-dependent methyltransferase</fullName>
    </submittedName>
</protein>
<evidence type="ECO:0000256" key="2">
    <source>
        <dbReference type="ARBA" id="ARBA00022603"/>
    </source>
</evidence>
<accession>A0AAN6UUM5</accession>
<dbReference type="GeneID" id="87818907"/>
<dbReference type="SUPFAM" id="SSF53335">
    <property type="entry name" value="S-adenosyl-L-methionine-dependent methyltransferases"/>
    <property type="match status" value="1"/>
</dbReference>
<reference evidence="6" key="2">
    <citation type="submission" date="2023-05" db="EMBL/GenBank/DDBJ databases">
        <authorList>
            <consortium name="Lawrence Berkeley National Laboratory"/>
            <person name="Steindorff A."/>
            <person name="Hensen N."/>
            <person name="Bonometti L."/>
            <person name="Westerberg I."/>
            <person name="Brannstrom I.O."/>
            <person name="Guillou S."/>
            <person name="Cros-Aarteil S."/>
            <person name="Calhoun S."/>
            <person name="Haridas S."/>
            <person name="Kuo A."/>
            <person name="Mondo S."/>
            <person name="Pangilinan J."/>
            <person name="Riley R."/>
            <person name="Labutti K."/>
            <person name="Andreopoulos B."/>
            <person name="Lipzen A."/>
            <person name="Chen C."/>
            <person name="Yanf M."/>
            <person name="Daum C."/>
            <person name="Ng V."/>
            <person name="Clum A."/>
            <person name="Ohm R."/>
            <person name="Martin F."/>
            <person name="Silar P."/>
            <person name="Natvig D."/>
            <person name="Lalanne C."/>
            <person name="Gautier V."/>
            <person name="Ament-Velasquez S.L."/>
            <person name="Kruys A."/>
            <person name="Hutchinson M.I."/>
            <person name="Powell A.J."/>
            <person name="Barry K."/>
            <person name="Miller A.N."/>
            <person name="Grigoriev I.V."/>
            <person name="Debuchy R."/>
            <person name="Gladieux P."/>
            <person name="Thoren M.H."/>
            <person name="Johannesson H."/>
        </authorList>
    </citation>
    <scope>NUCLEOTIDE SEQUENCE</scope>
    <source>
        <strain evidence="6">CBS 141.50</strain>
    </source>
</reference>
<evidence type="ECO:0000256" key="1">
    <source>
        <dbReference type="ARBA" id="ARBA00008361"/>
    </source>
</evidence>
<dbReference type="InterPro" id="IPR051052">
    <property type="entry name" value="Diverse_substrate_MTase"/>
</dbReference>
<evidence type="ECO:0000313" key="7">
    <source>
        <dbReference type="Proteomes" id="UP001302676"/>
    </source>
</evidence>
<name>A0AAN6UUM5_9PEZI</name>
<gene>
    <name evidence="6" type="ORF">C8A04DRAFT_33018</name>
</gene>
<keyword evidence="7" id="KW-1185">Reference proteome</keyword>
<dbReference type="EMBL" id="MU853660">
    <property type="protein sequence ID" value="KAK4139512.1"/>
    <property type="molecule type" value="Genomic_DNA"/>
</dbReference>
<comment type="similarity">
    <text evidence="1">Belongs to the methyltransferase superfamily.</text>
</comment>
<evidence type="ECO:0000256" key="3">
    <source>
        <dbReference type="ARBA" id="ARBA00022679"/>
    </source>
</evidence>
<dbReference type="RefSeq" id="XP_062632883.1">
    <property type="nucleotide sequence ID" value="XM_062782294.1"/>
</dbReference>
<dbReference type="PANTHER" id="PTHR44942">
    <property type="entry name" value="METHYLTRANSF_11 DOMAIN-CONTAINING PROTEIN"/>
    <property type="match status" value="1"/>
</dbReference>
<evidence type="ECO:0000259" key="5">
    <source>
        <dbReference type="Pfam" id="PF08241"/>
    </source>
</evidence>
<dbReference type="InterPro" id="IPR013216">
    <property type="entry name" value="Methyltransf_11"/>
</dbReference>
<dbReference type="InterPro" id="IPR029063">
    <property type="entry name" value="SAM-dependent_MTases_sf"/>
</dbReference>
<keyword evidence="2 6" id="KW-0489">Methyltransferase</keyword>
<dbReference type="Proteomes" id="UP001302676">
    <property type="component" value="Unassembled WGS sequence"/>
</dbReference>
<feature type="domain" description="Methyltransferase type 11" evidence="5">
    <location>
        <begin position="51"/>
        <end position="143"/>
    </location>
</feature>
<dbReference type="GO" id="GO:0032259">
    <property type="term" value="P:methylation"/>
    <property type="evidence" value="ECO:0007669"/>
    <property type="project" value="UniProtKB-KW"/>
</dbReference>
<comment type="caution">
    <text evidence="6">The sequence shown here is derived from an EMBL/GenBank/DDBJ whole genome shotgun (WGS) entry which is preliminary data.</text>
</comment>
<dbReference type="AlphaFoldDB" id="A0AAN6UUM5"/>
<evidence type="ECO:0000256" key="4">
    <source>
        <dbReference type="SAM" id="MobiDB-lite"/>
    </source>
</evidence>
<dbReference type="GO" id="GO:0008757">
    <property type="term" value="F:S-adenosylmethionine-dependent methyltransferase activity"/>
    <property type="evidence" value="ECO:0007669"/>
    <property type="project" value="InterPro"/>
</dbReference>
<sequence>MGSNTDNTIFARDKAFWDNYLKGRPRAPDSFFERIFRYHEQKGAPFETAHDAGAGNGPYADKLRSRFQNVIISDIVAENVRLAQDRLGTDGFQYRVSKIEEADDIPRGSVDLVFATNVLHFADQNAALQTIARQLKPNGTLVVAGFGAARLRDPAAQDIWARIMHQGGRALLKHADKPDVTRKIIARSSGFYNLAPLDEQLFERGALRIHLNMTDRDGLTSLLPPEEEGKSGEPNYTGPHDKEVFEDEEGWSVQTDLDGLKAHFASFPFSALDPDAYTELWQELGALLEGGRVVEAYFPAKVILATRNHTA</sequence>
<organism evidence="6 7">
    <name type="scientific">Dichotomopilus funicola</name>
    <dbReference type="NCBI Taxonomy" id="1934379"/>
    <lineage>
        <taxon>Eukaryota</taxon>
        <taxon>Fungi</taxon>
        <taxon>Dikarya</taxon>
        <taxon>Ascomycota</taxon>
        <taxon>Pezizomycotina</taxon>
        <taxon>Sordariomycetes</taxon>
        <taxon>Sordariomycetidae</taxon>
        <taxon>Sordariales</taxon>
        <taxon>Chaetomiaceae</taxon>
        <taxon>Dichotomopilus</taxon>
    </lineage>
</organism>
<dbReference type="Pfam" id="PF08241">
    <property type="entry name" value="Methyltransf_11"/>
    <property type="match status" value="1"/>
</dbReference>
<feature type="region of interest" description="Disordered" evidence="4">
    <location>
        <begin position="218"/>
        <end position="240"/>
    </location>
</feature>
<dbReference type="Gene3D" id="3.40.50.150">
    <property type="entry name" value="Vaccinia Virus protein VP39"/>
    <property type="match status" value="1"/>
</dbReference>
<keyword evidence="3" id="KW-0808">Transferase</keyword>
<evidence type="ECO:0000313" key="6">
    <source>
        <dbReference type="EMBL" id="KAK4139512.1"/>
    </source>
</evidence>
<dbReference type="PANTHER" id="PTHR44942:SF4">
    <property type="entry name" value="METHYLTRANSFERASE TYPE 11 DOMAIN-CONTAINING PROTEIN"/>
    <property type="match status" value="1"/>
</dbReference>
<reference evidence="6" key="1">
    <citation type="journal article" date="2023" name="Mol. Phylogenet. Evol.">
        <title>Genome-scale phylogeny and comparative genomics of the fungal order Sordariales.</title>
        <authorList>
            <person name="Hensen N."/>
            <person name="Bonometti L."/>
            <person name="Westerberg I."/>
            <person name="Brannstrom I.O."/>
            <person name="Guillou S."/>
            <person name="Cros-Aarteil S."/>
            <person name="Calhoun S."/>
            <person name="Haridas S."/>
            <person name="Kuo A."/>
            <person name="Mondo S."/>
            <person name="Pangilinan J."/>
            <person name="Riley R."/>
            <person name="LaButti K."/>
            <person name="Andreopoulos B."/>
            <person name="Lipzen A."/>
            <person name="Chen C."/>
            <person name="Yan M."/>
            <person name="Daum C."/>
            <person name="Ng V."/>
            <person name="Clum A."/>
            <person name="Steindorff A."/>
            <person name="Ohm R.A."/>
            <person name="Martin F."/>
            <person name="Silar P."/>
            <person name="Natvig D.O."/>
            <person name="Lalanne C."/>
            <person name="Gautier V."/>
            <person name="Ament-Velasquez S.L."/>
            <person name="Kruys A."/>
            <person name="Hutchinson M.I."/>
            <person name="Powell A.J."/>
            <person name="Barry K."/>
            <person name="Miller A.N."/>
            <person name="Grigoriev I.V."/>
            <person name="Debuchy R."/>
            <person name="Gladieux P."/>
            <person name="Hiltunen Thoren M."/>
            <person name="Johannesson H."/>
        </authorList>
    </citation>
    <scope>NUCLEOTIDE SEQUENCE</scope>
    <source>
        <strain evidence="6">CBS 141.50</strain>
    </source>
</reference>